<gene>
    <name evidence="1" type="ORF">S06H3_59548</name>
</gene>
<name>X1Q5Y7_9ZZZZ</name>
<protein>
    <submittedName>
        <fullName evidence="1">Uncharacterized protein</fullName>
    </submittedName>
</protein>
<feature type="non-terminal residue" evidence="1">
    <location>
        <position position="186"/>
    </location>
</feature>
<organism evidence="1">
    <name type="scientific">marine sediment metagenome</name>
    <dbReference type="NCBI Taxonomy" id="412755"/>
    <lineage>
        <taxon>unclassified sequences</taxon>
        <taxon>metagenomes</taxon>
        <taxon>ecological metagenomes</taxon>
    </lineage>
</organism>
<dbReference type="EMBL" id="BARV01038706">
    <property type="protein sequence ID" value="GAI50161.1"/>
    <property type="molecule type" value="Genomic_DNA"/>
</dbReference>
<reference evidence="1" key="1">
    <citation type="journal article" date="2014" name="Front. Microbiol.">
        <title>High frequency of phylogenetically diverse reductive dehalogenase-homologous genes in deep subseafloor sedimentary metagenomes.</title>
        <authorList>
            <person name="Kawai M."/>
            <person name="Futagami T."/>
            <person name="Toyoda A."/>
            <person name="Takaki Y."/>
            <person name="Nishi S."/>
            <person name="Hori S."/>
            <person name="Arai W."/>
            <person name="Tsubouchi T."/>
            <person name="Morono Y."/>
            <person name="Uchiyama I."/>
            <person name="Ito T."/>
            <person name="Fujiyama A."/>
            <person name="Inagaki F."/>
            <person name="Takami H."/>
        </authorList>
    </citation>
    <scope>NUCLEOTIDE SEQUENCE</scope>
    <source>
        <strain evidence="1">Expedition CK06-06</strain>
    </source>
</reference>
<dbReference type="AlphaFoldDB" id="X1Q5Y7"/>
<proteinExistence type="predicted"/>
<sequence length="186" mass="21218">MPEALISTASAKRSEYMIREIGQKYIVREPLESHAYTVVNGLLPLLYEQKSKGVILDFDLAKLTPYSLVDIDKSSDITTEIETLLNLLVSKKIIIPKPAEIRRYLMIYTDMIHIILPICGIINEKLNAPAQVSLEAYKDTEIKDEYLVIYVRQAVYDDKIMNIIDEISEECDGLLHNKSGWLIITT</sequence>
<evidence type="ECO:0000313" key="1">
    <source>
        <dbReference type="EMBL" id="GAI50161.1"/>
    </source>
</evidence>
<accession>X1Q5Y7</accession>
<comment type="caution">
    <text evidence="1">The sequence shown here is derived from an EMBL/GenBank/DDBJ whole genome shotgun (WGS) entry which is preliminary data.</text>
</comment>